<dbReference type="Proteomes" id="UP000652219">
    <property type="component" value="Unassembled WGS sequence"/>
</dbReference>
<protein>
    <submittedName>
        <fullName evidence="1">Uncharacterized protein</fullName>
    </submittedName>
</protein>
<reference evidence="1 2" key="1">
    <citation type="journal article" date="2020" name="Phytopathology">
        <title>Genome Sequence Resources of Colletotrichum truncatum, C. plurivorum, C. musicola, and C. sojae: Four Species Pathogenic to Soybean (Glycine max).</title>
        <authorList>
            <person name="Rogerio F."/>
            <person name="Boufleur T.R."/>
            <person name="Ciampi-Guillardi M."/>
            <person name="Sukno S.A."/>
            <person name="Thon M.R."/>
            <person name="Massola Junior N.S."/>
            <person name="Baroncelli R."/>
        </authorList>
    </citation>
    <scope>NUCLEOTIDE SEQUENCE [LARGE SCALE GENOMIC DNA]</scope>
    <source>
        <strain evidence="1 2">LFN0009</strain>
    </source>
</reference>
<dbReference type="AlphaFoldDB" id="A0A8H6N519"/>
<accession>A0A8H6N519</accession>
<organism evidence="1 2">
    <name type="scientific">Colletotrichum sojae</name>
    <dbReference type="NCBI Taxonomy" id="2175907"/>
    <lineage>
        <taxon>Eukaryota</taxon>
        <taxon>Fungi</taxon>
        <taxon>Dikarya</taxon>
        <taxon>Ascomycota</taxon>
        <taxon>Pezizomycotina</taxon>
        <taxon>Sordariomycetes</taxon>
        <taxon>Hypocreomycetidae</taxon>
        <taxon>Glomerellales</taxon>
        <taxon>Glomerellaceae</taxon>
        <taxon>Colletotrichum</taxon>
        <taxon>Colletotrichum orchidearum species complex</taxon>
    </lineage>
</organism>
<comment type="caution">
    <text evidence="1">The sequence shown here is derived from an EMBL/GenBank/DDBJ whole genome shotgun (WGS) entry which is preliminary data.</text>
</comment>
<name>A0A8H6N519_9PEZI</name>
<evidence type="ECO:0000313" key="2">
    <source>
        <dbReference type="Proteomes" id="UP000652219"/>
    </source>
</evidence>
<evidence type="ECO:0000313" key="1">
    <source>
        <dbReference type="EMBL" id="KAF6819751.1"/>
    </source>
</evidence>
<proteinExistence type="predicted"/>
<sequence length="92" mass="9841">MTRSDRPVDRWTMALELARSWLPHLALDCQLEDPVESGRVESNSVGIIAVAVRRLGGLGWSSTGVVTANRKASASGQNARLGLSSHEEAGDI</sequence>
<gene>
    <name evidence="1" type="ORF">CSOJ01_01158</name>
</gene>
<keyword evidence="2" id="KW-1185">Reference proteome</keyword>
<dbReference type="EMBL" id="WIGN01000008">
    <property type="protein sequence ID" value="KAF6819751.1"/>
    <property type="molecule type" value="Genomic_DNA"/>
</dbReference>